<dbReference type="Proteomes" id="UP001497516">
    <property type="component" value="Chromosome 7"/>
</dbReference>
<protein>
    <submittedName>
        <fullName evidence="1">Uncharacterized protein</fullName>
    </submittedName>
</protein>
<sequence length="93" mass="10731">MVATFQDQFNQINRQLAELNMKFNSHVPSANVTEHAEMLEATRNQDVPIGDDLALVAHIQQLERQVITAENEHHHEFRVQVCRPTKNTMVELL</sequence>
<dbReference type="EMBL" id="OZ034820">
    <property type="protein sequence ID" value="CAL1399285.1"/>
    <property type="molecule type" value="Genomic_DNA"/>
</dbReference>
<proteinExistence type="predicted"/>
<evidence type="ECO:0000313" key="2">
    <source>
        <dbReference type="Proteomes" id="UP001497516"/>
    </source>
</evidence>
<evidence type="ECO:0000313" key="1">
    <source>
        <dbReference type="EMBL" id="CAL1399285.1"/>
    </source>
</evidence>
<keyword evidence="2" id="KW-1185">Reference proteome</keyword>
<name>A0AAV2FLY3_9ROSI</name>
<organism evidence="1 2">
    <name type="scientific">Linum trigynum</name>
    <dbReference type="NCBI Taxonomy" id="586398"/>
    <lineage>
        <taxon>Eukaryota</taxon>
        <taxon>Viridiplantae</taxon>
        <taxon>Streptophyta</taxon>
        <taxon>Embryophyta</taxon>
        <taxon>Tracheophyta</taxon>
        <taxon>Spermatophyta</taxon>
        <taxon>Magnoliopsida</taxon>
        <taxon>eudicotyledons</taxon>
        <taxon>Gunneridae</taxon>
        <taxon>Pentapetalae</taxon>
        <taxon>rosids</taxon>
        <taxon>fabids</taxon>
        <taxon>Malpighiales</taxon>
        <taxon>Linaceae</taxon>
        <taxon>Linum</taxon>
    </lineage>
</organism>
<dbReference type="AlphaFoldDB" id="A0AAV2FLY3"/>
<gene>
    <name evidence="1" type="ORF">LTRI10_LOCUS39476</name>
</gene>
<reference evidence="1 2" key="1">
    <citation type="submission" date="2024-04" db="EMBL/GenBank/DDBJ databases">
        <authorList>
            <person name="Fracassetti M."/>
        </authorList>
    </citation>
    <scope>NUCLEOTIDE SEQUENCE [LARGE SCALE GENOMIC DNA]</scope>
</reference>
<accession>A0AAV2FLY3</accession>